<sequence>MTQHSSETLNHTIPLADHSAFKRRLHSRRQVIKSFEAKANSNRTVTERIADFMTTKFGSITFLFTNALLFLFWILINTNQIPAIRQFDPYPFGLLTTIVSLEAIFLSIIVLMSQNRASKIDDIRDEINLQITTIAEEEITKMMELQAMILKKQGIDVSADQELQQMLEPTDTNRIEKELEKQLE</sequence>
<evidence type="ECO:0008006" key="4">
    <source>
        <dbReference type="Google" id="ProtNLM"/>
    </source>
</evidence>
<dbReference type="Proteomes" id="UP000183317">
    <property type="component" value="Unassembled WGS sequence"/>
</dbReference>
<name>A0A1F5MFI4_9BACT</name>
<comment type="caution">
    <text evidence="2">The sequence shown here is derived from an EMBL/GenBank/DDBJ whole genome shotgun (WGS) entry which is preliminary data.</text>
</comment>
<keyword evidence="1" id="KW-1133">Transmembrane helix</keyword>
<gene>
    <name evidence="2" type="ORF">A3J13_01695</name>
</gene>
<evidence type="ECO:0000256" key="1">
    <source>
        <dbReference type="SAM" id="Phobius"/>
    </source>
</evidence>
<keyword evidence="1" id="KW-0812">Transmembrane</keyword>
<reference evidence="2 3" key="1">
    <citation type="journal article" date="2016" name="Nat. Commun.">
        <title>Thousands of microbial genomes shed light on interconnected biogeochemical processes in an aquifer system.</title>
        <authorList>
            <person name="Anantharaman K."/>
            <person name="Brown C.T."/>
            <person name="Hug L.A."/>
            <person name="Sharon I."/>
            <person name="Castelle C.J."/>
            <person name="Probst A.J."/>
            <person name="Thomas B.C."/>
            <person name="Singh A."/>
            <person name="Wilkins M.J."/>
            <person name="Karaoz U."/>
            <person name="Brodie E.L."/>
            <person name="Williams K.H."/>
            <person name="Hubbard S.S."/>
            <person name="Banfield J.F."/>
        </authorList>
    </citation>
    <scope>NUCLEOTIDE SEQUENCE [LARGE SCALE GENOMIC DNA]</scope>
</reference>
<dbReference type="PANTHER" id="PTHR41386:SF1">
    <property type="entry name" value="MEMBRANE PROTEIN"/>
    <property type="match status" value="1"/>
</dbReference>
<dbReference type="PANTHER" id="PTHR41386">
    <property type="entry name" value="INTEGRAL MEMBRANE PROTEIN-RELATED"/>
    <property type="match status" value="1"/>
</dbReference>
<evidence type="ECO:0000313" key="3">
    <source>
        <dbReference type="Proteomes" id="UP000183317"/>
    </source>
</evidence>
<dbReference type="InterPro" id="IPR010406">
    <property type="entry name" value="DUF1003"/>
</dbReference>
<feature type="transmembrane region" description="Helical" evidence="1">
    <location>
        <begin position="57"/>
        <end position="76"/>
    </location>
</feature>
<evidence type="ECO:0000313" key="2">
    <source>
        <dbReference type="EMBL" id="OGE64126.1"/>
    </source>
</evidence>
<dbReference type="Pfam" id="PF06210">
    <property type="entry name" value="DUF1003"/>
    <property type="match status" value="1"/>
</dbReference>
<organism evidence="2 3">
    <name type="scientific">Candidatus Daviesbacteria bacterium RIFCSPLOWO2_02_FULL_36_8</name>
    <dbReference type="NCBI Taxonomy" id="1797793"/>
    <lineage>
        <taxon>Bacteria</taxon>
        <taxon>Candidatus Daviesiibacteriota</taxon>
    </lineage>
</organism>
<accession>A0A1F5MFI4</accession>
<protein>
    <recommendedName>
        <fullName evidence="4">DUF1003 domain-containing protein</fullName>
    </recommendedName>
</protein>
<feature type="transmembrane region" description="Helical" evidence="1">
    <location>
        <begin position="92"/>
        <end position="112"/>
    </location>
</feature>
<dbReference type="AlphaFoldDB" id="A0A1F5MFI4"/>
<keyword evidence="1" id="KW-0472">Membrane</keyword>
<proteinExistence type="predicted"/>
<dbReference type="EMBL" id="MFDU01000045">
    <property type="protein sequence ID" value="OGE64126.1"/>
    <property type="molecule type" value="Genomic_DNA"/>
</dbReference>